<evidence type="ECO:0000256" key="6">
    <source>
        <dbReference type="ARBA" id="ARBA00022576"/>
    </source>
</evidence>
<dbReference type="Proteomes" id="UP000886014">
    <property type="component" value="Unassembled WGS sequence"/>
</dbReference>
<dbReference type="GO" id="GO:0005737">
    <property type="term" value="C:cytoplasm"/>
    <property type="evidence" value="ECO:0007669"/>
    <property type="project" value="UniProtKB-SubCell"/>
</dbReference>
<dbReference type="CDD" id="cd05009">
    <property type="entry name" value="SIS_GlmS_GlmD_2"/>
    <property type="match status" value="1"/>
</dbReference>
<dbReference type="HAMAP" id="MF_00164">
    <property type="entry name" value="GlmS"/>
    <property type="match status" value="1"/>
</dbReference>
<dbReference type="PROSITE" id="PS51278">
    <property type="entry name" value="GATASE_TYPE_2"/>
    <property type="match status" value="1"/>
</dbReference>
<dbReference type="SUPFAM" id="SSF56235">
    <property type="entry name" value="N-terminal nucleophile aminohydrolases (Ntn hydrolases)"/>
    <property type="match status" value="1"/>
</dbReference>
<evidence type="ECO:0000256" key="9">
    <source>
        <dbReference type="ARBA" id="ARBA00022962"/>
    </source>
</evidence>
<dbReference type="FunFam" id="3.40.50.10490:FF:000001">
    <property type="entry name" value="Glutamine--fructose-6-phosphate aminotransferase [isomerizing]"/>
    <property type="match status" value="1"/>
</dbReference>
<protein>
    <recommendedName>
        <fullName evidence="4 10">Glutamine--fructose-6-phosphate aminotransferase [isomerizing]</fullName>
        <ecNumber evidence="3 10">2.6.1.16</ecNumber>
    </recommendedName>
    <alternativeName>
        <fullName evidence="10">D-fructose-6-phosphate amidotransferase</fullName>
    </alternativeName>
    <alternativeName>
        <fullName evidence="10">GFAT</fullName>
    </alternativeName>
    <alternativeName>
        <fullName evidence="10">Glucosamine-6-phosphate synthase</fullName>
    </alternativeName>
    <alternativeName>
        <fullName evidence="10">Hexosephosphate aminotransferase</fullName>
    </alternativeName>
    <alternativeName>
        <fullName evidence="10">L-glutamine--D-fructose-6-phosphate amidotransferase</fullName>
    </alternativeName>
</protein>
<keyword evidence="9" id="KW-0315">Glutamine amidotransferase</keyword>
<evidence type="ECO:0000313" key="13">
    <source>
        <dbReference type="EMBL" id="HHF58084.1"/>
    </source>
</evidence>
<dbReference type="GO" id="GO:0004360">
    <property type="term" value="F:glutamine-fructose-6-phosphate transaminase (isomerizing) activity"/>
    <property type="evidence" value="ECO:0007669"/>
    <property type="project" value="UniProtKB-UniRule"/>
</dbReference>
<comment type="subcellular location">
    <subcellularLocation>
        <location evidence="2 10">Cytoplasm</location>
    </subcellularLocation>
</comment>
<dbReference type="PROSITE" id="PS51464">
    <property type="entry name" value="SIS"/>
    <property type="match status" value="2"/>
</dbReference>
<sequence length="619" mass="68876">MRVRLPPPALKLMCGIVGYIGSKDVDSVILVGLEKLEYRGYDSAGLAAIHNGRLVVRKKAGRIKDLYSLVNGLIFNGHVGVGHTRWATHGKVNDINAHPHTDCKNQIAVAHNGIIENFKELREELEGKGHKFLSETDSEVIPHLIEEYYSGSLIDAILKTVKRLKGSFALVVVSSLEPDKLIGVRMESPLIVGIGKGEMLLSSDIPAILSHTKDVIPLENGEIVIITKDSHKIVDFEGNPIEKSPRRIEWTVDMISKGGYPHFMLKEIHEQPEVLERNLKAYIRGDEFTLLKDFNLRRLLLTKERIFIQASGTSLHAGLVGKYLLEKIAKIQTDVDYSSEFRYREPVLSKDTLIIAISQSGETADTLAGLRLAKENGLEVLSIVNVKESSIARESDYVIYINAGPEIGVASTKAYTAQILILLLLSLEVASLKGYLSDEDFRKEREELQRLPDIIRKVLKLEPEIKKVGQEYKEASNFLFLGRGINFPTALEGALKLKEISYIHAMGYAAGEMKHGPIALIDPELPVVFINPKTSVYEKALNNLIEVRSRGGKIISIATENDKKMAEFSDIIFYIPEISEKLTPLVSIIPLQLLAYHIAVLRGCDVDKPRNLAKSVTVE</sequence>
<dbReference type="CDD" id="cd00714">
    <property type="entry name" value="GFAT"/>
    <property type="match status" value="1"/>
</dbReference>
<dbReference type="FunFam" id="3.60.20.10:FF:000006">
    <property type="entry name" value="Glutamine--fructose-6-phosphate aminotransferase [isomerizing]"/>
    <property type="match status" value="1"/>
</dbReference>
<feature type="active site" description="For Fru-6P isomerization activity" evidence="10">
    <location>
        <position position="614"/>
    </location>
</feature>
<evidence type="ECO:0000256" key="1">
    <source>
        <dbReference type="ARBA" id="ARBA00001031"/>
    </source>
</evidence>
<evidence type="ECO:0000256" key="2">
    <source>
        <dbReference type="ARBA" id="ARBA00004496"/>
    </source>
</evidence>
<accession>A0A7C5I4F9</accession>
<dbReference type="InterPro" id="IPR035490">
    <property type="entry name" value="GlmS/FrlB_SIS"/>
</dbReference>
<keyword evidence="8" id="KW-0677">Repeat</keyword>
<evidence type="ECO:0000256" key="4">
    <source>
        <dbReference type="ARBA" id="ARBA00016090"/>
    </source>
</evidence>
<dbReference type="Pfam" id="PF01380">
    <property type="entry name" value="SIS"/>
    <property type="match status" value="2"/>
</dbReference>
<keyword evidence="6 10" id="KW-0032">Aminotransferase</keyword>
<evidence type="ECO:0000256" key="3">
    <source>
        <dbReference type="ARBA" id="ARBA00012916"/>
    </source>
</evidence>
<keyword evidence="7 10" id="KW-0808">Transferase</keyword>
<dbReference type="PANTHER" id="PTHR10937">
    <property type="entry name" value="GLUCOSAMINE--FRUCTOSE-6-PHOSPHATE AMINOTRANSFERASE, ISOMERIZING"/>
    <property type="match status" value="1"/>
</dbReference>
<comment type="caution">
    <text evidence="13">The sequence shown here is derived from an EMBL/GenBank/DDBJ whole genome shotgun (WGS) entry which is preliminary data.</text>
</comment>
<dbReference type="Gene3D" id="3.60.20.10">
    <property type="entry name" value="Glutamine Phosphoribosylpyrophosphate, subunit 1, domain 1"/>
    <property type="match status" value="1"/>
</dbReference>
<dbReference type="Gene3D" id="3.40.50.10490">
    <property type="entry name" value="Glucose-6-phosphate isomerase like protein, domain 1"/>
    <property type="match status" value="2"/>
</dbReference>
<name>A0A7C5I4F9_UNCW3</name>
<evidence type="ECO:0000259" key="12">
    <source>
        <dbReference type="PROSITE" id="PS51464"/>
    </source>
</evidence>
<evidence type="ECO:0000256" key="7">
    <source>
        <dbReference type="ARBA" id="ARBA00022679"/>
    </source>
</evidence>
<organism evidence="13">
    <name type="scientific">candidate division WOR-3 bacterium</name>
    <dbReference type="NCBI Taxonomy" id="2052148"/>
    <lineage>
        <taxon>Bacteria</taxon>
        <taxon>Bacteria division WOR-3</taxon>
    </lineage>
</organism>
<dbReference type="CDD" id="cd05008">
    <property type="entry name" value="SIS_GlmS_GlmD_1"/>
    <property type="match status" value="1"/>
</dbReference>
<dbReference type="GO" id="GO:0006047">
    <property type="term" value="P:UDP-N-acetylglucosamine metabolic process"/>
    <property type="evidence" value="ECO:0007669"/>
    <property type="project" value="TreeGrafter"/>
</dbReference>
<keyword evidence="5 10" id="KW-0963">Cytoplasm</keyword>
<feature type="initiator methionine" description="Removed" evidence="10">
    <location>
        <position position="13"/>
    </location>
</feature>
<dbReference type="AlphaFoldDB" id="A0A7C5I4F9"/>
<feature type="domain" description="SIS" evidence="12">
    <location>
        <begin position="296"/>
        <end position="435"/>
    </location>
</feature>
<comment type="function">
    <text evidence="10">Catalyzes the first step in hexosamine metabolism, converting fructose-6P into glucosamine-6P using glutamine as a nitrogen source.</text>
</comment>
<evidence type="ECO:0000256" key="5">
    <source>
        <dbReference type="ARBA" id="ARBA00022490"/>
    </source>
</evidence>
<reference evidence="13" key="1">
    <citation type="journal article" date="2020" name="mSystems">
        <title>Genome- and Community-Level Interaction Insights into Carbon Utilization and Element Cycling Functions of Hydrothermarchaeota in Hydrothermal Sediment.</title>
        <authorList>
            <person name="Zhou Z."/>
            <person name="Liu Y."/>
            <person name="Xu W."/>
            <person name="Pan J."/>
            <person name="Luo Z.H."/>
            <person name="Li M."/>
        </authorList>
    </citation>
    <scope>NUCLEOTIDE SEQUENCE [LARGE SCALE GENOMIC DNA]</scope>
    <source>
        <strain evidence="13">HyVt-94</strain>
    </source>
</reference>
<dbReference type="GO" id="GO:0006487">
    <property type="term" value="P:protein N-linked glycosylation"/>
    <property type="evidence" value="ECO:0007669"/>
    <property type="project" value="TreeGrafter"/>
</dbReference>
<dbReference type="GO" id="GO:0097367">
    <property type="term" value="F:carbohydrate derivative binding"/>
    <property type="evidence" value="ECO:0007669"/>
    <property type="project" value="InterPro"/>
</dbReference>
<evidence type="ECO:0000256" key="8">
    <source>
        <dbReference type="ARBA" id="ARBA00022737"/>
    </source>
</evidence>
<feature type="domain" description="Glutamine amidotransferase type-2" evidence="11">
    <location>
        <begin position="14"/>
        <end position="229"/>
    </location>
</feature>
<evidence type="ECO:0000256" key="10">
    <source>
        <dbReference type="HAMAP-Rule" id="MF_00164"/>
    </source>
</evidence>
<dbReference type="EC" id="2.6.1.16" evidence="3 10"/>
<dbReference type="Pfam" id="PF13522">
    <property type="entry name" value="GATase_6"/>
    <property type="match status" value="1"/>
</dbReference>
<dbReference type="InterPro" id="IPR001347">
    <property type="entry name" value="SIS_dom"/>
</dbReference>
<dbReference type="InterPro" id="IPR047084">
    <property type="entry name" value="GFAT_N"/>
</dbReference>
<dbReference type="GO" id="GO:0006002">
    <property type="term" value="P:fructose 6-phosphate metabolic process"/>
    <property type="evidence" value="ECO:0007669"/>
    <property type="project" value="TreeGrafter"/>
</dbReference>
<dbReference type="GO" id="GO:0005975">
    <property type="term" value="P:carbohydrate metabolic process"/>
    <property type="evidence" value="ECO:0007669"/>
    <property type="project" value="UniProtKB-UniRule"/>
</dbReference>
<dbReference type="EMBL" id="DRTV01000113">
    <property type="protein sequence ID" value="HHF58084.1"/>
    <property type="molecule type" value="Genomic_DNA"/>
</dbReference>
<dbReference type="InterPro" id="IPR029055">
    <property type="entry name" value="Ntn_hydrolases_N"/>
</dbReference>
<proteinExistence type="inferred from homology"/>
<dbReference type="InterPro" id="IPR035466">
    <property type="entry name" value="GlmS/AgaS_SIS"/>
</dbReference>
<dbReference type="InterPro" id="IPR017932">
    <property type="entry name" value="GATase_2_dom"/>
</dbReference>
<comment type="catalytic activity">
    <reaction evidence="1 10">
        <text>D-fructose 6-phosphate + L-glutamine = D-glucosamine 6-phosphate + L-glutamate</text>
        <dbReference type="Rhea" id="RHEA:13237"/>
        <dbReference type="ChEBI" id="CHEBI:29985"/>
        <dbReference type="ChEBI" id="CHEBI:58359"/>
        <dbReference type="ChEBI" id="CHEBI:58725"/>
        <dbReference type="ChEBI" id="CHEBI:61527"/>
        <dbReference type="EC" id="2.6.1.16"/>
    </reaction>
</comment>
<dbReference type="PANTHER" id="PTHR10937:SF0">
    <property type="entry name" value="GLUTAMINE--FRUCTOSE-6-PHOSPHATE TRANSAMINASE (ISOMERIZING)"/>
    <property type="match status" value="1"/>
</dbReference>
<dbReference type="InterPro" id="IPR046348">
    <property type="entry name" value="SIS_dom_sf"/>
</dbReference>
<evidence type="ECO:0000259" key="11">
    <source>
        <dbReference type="PROSITE" id="PS51278"/>
    </source>
</evidence>
<dbReference type="NCBIfam" id="TIGR01135">
    <property type="entry name" value="glmS"/>
    <property type="match status" value="1"/>
</dbReference>
<dbReference type="SUPFAM" id="SSF53697">
    <property type="entry name" value="SIS domain"/>
    <property type="match status" value="1"/>
</dbReference>
<feature type="active site" description="Nucleophile; for GATase activity" evidence="10">
    <location>
        <position position="14"/>
    </location>
</feature>
<gene>
    <name evidence="10 13" type="primary">glmS</name>
    <name evidence="13" type="ORF">ENL41_01515</name>
</gene>
<comment type="subunit">
    <text evidence="10">Homodimer.</text>
</comment>
<feature type="domain" description="SIS" evidence="12">
    <location>
        <begin position="468"/>
        <end position="609"/>
    </location>
</feature>
<dbReference type="InterPro" id="IPR005855">
    <property type="entry name" value="GFAT"/>
</dbReference>
<dbReference type="NCBIfam" id="NF001484">
    <property type="entry name" value="PRK00331.1"/>
    <property type="match status" value="1"/>
</dbReference>